<evidence type="ECO:0000313" key="1">
    <source>
        <dbReference type="EMBL" id="QEE48851.1"/>
    </source>
</evidence>
<dbReference type="Proteomes" id="UP000321222">
    <property type="component" value="Chromosome"/>
</dbReference>
<dbReference type="OrthoDB" id="1421192at2"/>
<sequence length="225" mass="26117">MKLVDKEIDSWIEPYATVVGSGVTVDIGLKESDIAKYFLKLTQPEIFEAYAFSLTSLRFYESISQDKSTNNLIDLQEDEYKKIKWKDFFKSKDVDFRLNDAIAKAIDPKLSLNETYPGDGHMEKEQINSFTECILSLYGDQEIEVFYVFMSTWEMKNLLYQGNISELPKLLNNPDLRLTPSLVYPKEKNWALNTDYDLPFTTIGGESRLIDLLAEKNKDKIYRIK</sequence>
<dbReference type="RefSeq" id="WP_147582427.1">
    <property type="nucleotide sequence ID" value="NZ_CP042831.1"/>
</dbReference>
<name>A0A5B9FRX3_9FLAO</name>
<reference evidence="1 2" key="1">
    <citation type="submission" date="2019-08" db="EMBL/GenBank/DDBJ databases">
        <title>Flavobacterium alkalisoli sp. nov., isolated from rhizosphere soil of Suaeda salsa.</title>
        <authorList>
            <person name="Sun J.-Q."/>
            <person name="Xu L."/>
        </authorList>
    </citation>
    <scope>NUCLEOTIDE SEQUENCE [LARGE SCALE GENOMIC DNA]</scope>
    <source>
        <strain evidence="1 2">XS-5</strain>
    </source>
</reference>
<dbReference type="AlphaFoldDB" id="A0A5B9FRX3"/>
<proteinExistence type="predicted"/>
<dbReference type="KEGG" id="fak:FUA48_04455"/>
<organism evidence="1 2">
    <name type="scientific">Flavobacterium alkalisoli</name>
    <dbReference type="NCBI Taxonomy" id="2602769"/>
    <lineage>
        <taxon>Bacteria</taxon>
        <taxon>Pseudomonadati</taxon>
        <taxon>Bacteroidota</taxon>
        <taxon>Flavobacteriia</taxon>
        <taxon>Flavobacteriales</taxon>
        <taxon>Flavobacteriaceae</taxon>
        <taxon>Flavobacterium</taxon>
    </lineage>
</organism>
<protein>
    <submittedName>
        <fullName evidence="1">Uncharacterized protein</fullName>
    </submittedName>
</protein>
<accession>A0A5B9FRX3</accession>
<evidence type="ECO:0000313" key="2">
    <source>
        <dbReference type="Proteomes" id="UP000321222"/>
    </source>
</evidence>
<gene>
    <name evidence="1" type="ORF">FUA48_04455</name>
</gene>
<keyword evidence="2" id="KW-1185">Reference proteome</keyword>
<dbReference type="EMBL" id="CP042831">
    <property type="protein sequence ID" value="QEE48851.1"/>
    <property type="molecule type" value="Genomic_DNA"/>
</dbReference>